<sequence length="2068" mass="229129">MTADGAPSPGATKQSSGNAATSGGRETNASVEESQAEDSDSEDQDMPDPDDPDGVFKRFRNPPGPLLRAKLLEMPEEQRDREIGLIWFNSAYENQREENIIRNAKLLASLNIPSATWAGTGSLKRKGEENAGRKKKKAKPDEELSLEGSDKQEPAEPVPARTTRSKNKSSSAANPASSPSAQNGASQVKKPGNGPKPPKKPVTSNGEWARRATQKFLRLPFEDGNWDGLVEKWMEWEKICGFVISTESHSTKDRPTEVHWWVGRGRRLKPTVDDAATFATEWRAWWTNLSPKQGNDDEMKDWTRLNVPGQNGMLNVLGCLVWWAEAENKSGERSAEWARAVKDVSWALDGMMAWKTAEMAVGGSESAGGSQPGVSELSVAEEAGSKGKEKAGSSMEELYGVQVAIDVPPRSTVADIHHRLFSHHIPVVRAFARAGSLFSLGDQPSALDPQTVSSYAVRLEVNLNTLGQSQQPPLKEELQDIAGNKGPSRSCRSSHATTKAQPNAISAELVNVAIRGVDIMLRVPKDSTVAHVQTLLNADPRPVVRAYARAGRLFSIGRFAVPLLPETTLETLNFEMDLRVLCYGGVQLCAERWTRMLSQSEVLSRVVSGQRVMWSVAAQKATLRELLDYLAPDKNTHETAARKEFFSKCARVFASAGRSTASAIISVDDSSDVEMDAAEAIPDVILLSNSSSDIEMVVDAAPATMIVLPLPDNQGTEEAEGISNGTLRPCDALSPSQAEALSKDLDDTALFTIPACLDGILAHVSCNRPGCCTCMVKGVIHQMQESDGRPIRPSQLWADWAVVFWNNDILHDSIEKIRQEDAHEFLKGLIDLIHNENTTSTLLLVVSKSTFRDSFIRRVFAGQTLSTIHCPCGYQSLGSPEEFHNLCLPIKDAEKKFSRVKDSLLCYFISETLDGDNKYNCPSCAEAVNANKKQISDTPEILVLSLNRFTNTNSKIMHQVVAPLALDVAPFVISGNSSTYSLCATVNHSGSSAHHGHYVAAVKRGDEWMECNDTQVSPCSSQEVSHNKGAYLLFYARNIEGLETPEDDAQSEHDLSYDPSVGKSENGNEVSVQHQPRAIEDNFKAQKEEQSKIFYKLPPQAYLLAANRRPTPHCHYEPENLLPKAATIHKVSGSQSVWTQSSHHLQLLLLNMANPKLQDTQSIPHLRIHLSSTFPLFDIPIPKRLQPLFDLFIPLFRQWRLELPVLELIKIFDTLLEDGRWSMSQFIQQPLATLAAFAEAHPELQSLAGIIYLREFSAPLALVPKIDAAIRAHSQFTEAFAAAQTSIVACAETTPDGRARWGYGGQFKGKMKDWSRWDSGLLLIHVEVFERFKHKGAQLRSLVVASQEDRTPIEVDTWEHVVQGLLRPERSINWYFMAIGCRFDFGKELKELPRAVLKPEEICYIGDGPGPTHTGSRILHNNTIQQLVHEASYAFKTGPESAETISLIDLKYYHGGSNSRTRIKVGECQVQVTAMQRHQVGIVLGCNPAEALVDLCVLIKANNNKLLEHNDLFPGSRISAKWVSTQKPFLLICRYAPGYGAHLQRMADIHVELSQSGYGALIHAREHLYQHETSSHSKQVASKYFDSLPQKAAKLNQAYLEDLWHDDLDALHQILKIAMEKIPLFLSVAHHFCPRPPGAGALTTAVDRRTQNDAGKTCSALRCRHAVLGQELSATIALYDSHRCDSRREVIRPVTVGERVAWAATETHCVVLDEKDEVRVRVLWEEMSKLASSQAFTFGSLVYKKCPVEVINYFNSELQMSFDQIVQHRHQDDFNNVLDFINQHFSHLNLTISQICSSWRDATPTGRIFTLASNIQAKKNGLRWVRSLHSVGSKDVVLSVGGNQGDRVLPPSELLRLEMTASDFRLLNKSSVEQWSESVDVAWATRGVHGSISTDYVLALAILLKIVDYRCLPAPHPEAEMMFQSISEARLGDEYKKILALVLKKLPDFRIDLVGNHWRHVGDEDSVQLNPNTWAGLQVSTGSVKFVVCGRPKTQAFSSGHNKLGIARNNLKERVRPRIMGEKIAMEKQSGGIAWSQLAVGAWRGDHNICYLVAIGLLLGLLDSTRLV</sequence>
<feature type="compositionally biased region" description="Polar residues" evidence="8">
    <location>
        <begin position="1063"/>
        <end position="1073"/>
    </location>
</feature>
<comment type="similarity">
    <text evidence="2">Belongs to the peptidase C19 family.</text>
</comment>
<evidence type="ECO:0000256" key="7">
    <source>
        <dbReference type="ARBA" id="ARBA00022807"/>
    </source>
</evidence>
<evidence type="ECO:0000256" key="3">
    <source>
        <dbReference type="ARBA" id="ARBA00012759"/>
    </source>
</evidence>
<evidence type="ECO:0000259" key="9">
    <source>
        <dbReference type="PROSITE" id="PS50235"/>
    </source>
</evidence>
<organism evidence="10 11">
    <name type="scientific">Mycena chlorophos</name>
    <name type="common">Agaric fungus</name>
    <name type="synonym">Agaricus chlorophos</name>
    <dbReference type="NCBI Taxonomy" id="658473"/>
    <lineage>
        <taxon>Eukaryota</taxon>
        <taxon>Fungi</taxon>
        <taxon>Dikarya</taxon>
        <taxon>Basidiomycota</taxon>
        <taxon>Agaricomycotina</taxon>
        <taxon>Agaricomycetes</taxon>
        <taxon>Agaricomycetidae</taxon>
        <taxon>Agaricales</taxon>
        <taxon>Marasmiineae</taxon>
        <taxon>Mycenaceae</taxon>
        <taxon>Mycena</taxon>
    </lineage>
</organism>
<gene>
    <name evidence="10" type="ORF">MCHLO_09487</name>
</gene>
<evidence type="ECO:0000313" key="11">
    <source>
        <dbReference type="Proteomes" id="UP000815677"/>
    </source>
</evidence>
<dbReference type="PANTHER" id="PTHR24006:SF758">
    <property type="entry name" value="UBIQUITIN CARBOXYL-TERMINAL HYDROLASE 36"/>
    <property type="match status" value="1"/>
</dbReference>
<feature type="compositionally biased region" description="Acidic residues" evidence="8">
    <location>
        <begin position="34"/>
        <end position="53"/>
    </location>
</feature>
<feature type="region of interest" description="Disordered" evidence="8">
    <location>
        <begin position="363"/>
        <end position="392"/>
    </location>
</feature>
<keyword evidence="5" id="KW-0833">Ubl conjugation pathway</keyword>
<feature type="region of interest" description="Disordered" evidence="8">
    <location>
        <begin position="117"/>
        <end position="208"/>
    </location>
</feature>
<dbReference type="InterPro" id="IPR038765">
    <property type="entry name" value="Papain-like_cys_pep_sf"/>
</dbReference>
<evidence type="ECO:0000256" key="4">
    <source>
        <dbReference type="ARBA" id="ARBA00022670"/>
    </source>
</evidence>
<dbReference type="PROSITE" id="PS00973">
    <property type="entry name" value="USP_2"/>
    <property type="match status" value="1"/>
</dbReference>
<dbReference type="InterPro" id="IPR028889">
    <property type="entry name" value="USP"/>
</dbReference>
<feature type="region of interest" description="Disordered" evidence="8">
    <location>
        <begin position="1"/>
        <end position="77"/>
    </location>
</feature>
<keyword evidence="7" id="KW-0788">Thiol protease</keyword>
<evidence type="ECO:0000313" key="10">
    <source>
        <dbReference type="EMBL" id="GAT52438.1"/>
    </source>
</evidence>
<evidence type="ECO:0000256" key="1">
    <source>
        <dbReference type="ARBA" id="ARBA00000707"/>
    </source>
</evidence>
<dbReference type="Pfam" id="PF00443">
    <property type="entry name" value="UCH"/>
    <property type="match status" value="1"/>
</dbReference>
<dbReference type="SUPFAM" id="SSF54001">
    <property type="entry name" value="Cysteine proteinases"/>
    <property type="match status" value="1"/>
</dbReference>
<evidence type="ECO:0000256" key="2">
    <source>
        <dbReference type="ARBA" id="ARBA00009085"/>
    </source>
</evidence>
<evidence type="ECO:0000256" key="8">
    <source>
        <dbReference type="SAM" id="MobiDB-lite"/>
    </source>
</evidence>
<keyword evidence="11" id="KW-1185">Reference proteome</keyword>
<dbReference type="InterPro" id="IPR050164">
    <property type="entry name" value="Peptidase_C19"/>
</dbReference>
<feature type="compositionally biased region" description="Polar residues" evidence="8">
    <location>
        <begin position="11"/>
        <end position="28"/>
    </location>
</feature>
<evidence type="ECO:0000256" key="6">
    <source>
        <dbReference type="ARBA" id="ARBA00022801"/>
    </source>
</evidence>
<dbReference type="PROSITE" id="PS50235">
    <property type="entry name" value="USP_3"/>
    <property type="match status" value="1"/>
</dbReference>
<keyword evidence="6" id="KW-0378">Hydrolase</keyword>
<dbReference type="Gene3D" id="3.90.70.10">
    <property type="entry name" value="Cysteine proteinases"/>
    <property type="match status" value="1"/>
</dbReference>
<feature type="domain" description="USP" evidence="9">
    <location>
        <begin position="720"/>
        <end position="1038"/>
    </location>
</feature>
<name>A0ABQ0LMV8_MYCCL</name>
<feature type="compositionally biased region" description="Low complexity" evidence="8">
    <location>
        <begin position="168"/>
        <end position="181"/>
    </location>
</feature>
<dbReference type="PANTHER" id="PTHR24006">
    <property type="entry name" value="UBIQUITIN CARBOXYL-TERMINAL HYDROLASE"/>
    <property type="match status" value="1"/>
</dbReference>
<reference evidence="10" key="1">
    <citation type="submission" date="2014-09" db="EMBL/GenBank/DDBJ databases">
        <title>Genome sequence of the luminous mushroom Mycena chlorophos for searching fungal bioluminescence genes.</title>
        <authorList>
            <person name="Tanaka Y."/>
            <person name="Kasuga D."/>
            <person name="Oba Y."/>
            <person name="Hase S."/>
            <person name="Sato K."/>
            <person name="Oba Y."/>
            <person name="Sakakibara Y."/>
        </authorList>
    </citation>
    <scope>NUCLEOTIDE SEQUENCE</scope>
</reference>
<feature type="region of interest" description="Disordered" evidence="8">
    <location>
        <begin position="1044"/>
        <end position="1073"/>
    </location>
</feature>
<accession>A0ABQ0LMV8</accession>
<dbReference type="InterPro" id="IPR001394">
    <property type="entry name" value="Peptidase_C19_UCH"/>
</dbReference>
<dbReference type="EMBL" id="DF847780">
    <property type="protein sequence ID" value="GAT52438.1"/>
    <property type="molecule type" value="Genomic_DNA"/>
</dbReference>
<comment type="catalytic activity">
    <reaction evidence="1">
        <text>Thiol-dependent hydrolysis of ester, thioester, amide, peptide and isopeptide bonds formed by the C-terminal Gly of ubiquitin (a 76-residue protein attached to proteins as an intracellular targeting signal).</text>
        <dbReference type="EC" id="3.4.19.12"/>
    </reaction>
</comment>
<dbReference type="EC" id="3.4.19.12" evidence="3"/>
<dbReference type="Proteomes" id="UP000815677">
    <property type="component" value="Unassembled WGS sequence"/>
</dbReference>
<keyword evidence="4" id="KW-0645">Protease</keyword>
<proteinExistence type="inferred from homology"/>
<protein>
    <recommendedName>
        <fullName evidence="3">ubiquitinyl hydrolase 1</fullName>
        <ecNumber evidence="3">3.4.19.12</ecNumber>
    </recommendedName>
</protein>
<dbReference type="InterPro" id="IPR018200">
    <property type="entry name" value="USP_CS"/>
</dbReference>
<dbReference type="CDD" id="cd02257">
    <property type="entry name" value="Peptidase_C19"/>
    <property type="match status" value="1"/>
</dbReference>
<evidence type="ECO:0000256" key="5">
    <source>
        <dbReference type="ARBA" id="ARBA00022786"/>
    </source>
</evidence>